<evidence type="ECO:0000259" key="5">
    <source>
        <dbReference type="Pfam" id="PF08546"/>
    </source>
</evidence>
<dbReference type="Proteomes" id="UP000028582">
    <property type="component" value="Unassembled WGS sequence"/>
</dbReference>
<dbReference type="Pfam" id="PF08546">
    <property type="entry name" value="ApbA_C"/>
    <property type="match status" value="1"/>
</dbReference>
<gene>
    <name evidence="6" type="ORF">F444_21685</name>
</gene>
<proteinExistence type="inferred from homology"/>
<dbReference type="GO" id="GO:0050661">
    <property type="term" value="F:NADP binding"/>
    <property type="evidence" value="ECO:0007669"/>
    <property type="project" value="TreeGrafter"/>
</dbReference>
<dbReference type="Pfam" id="PF02558">
    <property type="entry name" value="ApbA"/>
    <property type="match status" value="1"/>
</dbReference>
<dbReference type="Gene3D" id="1.10.1040.10">
    <property type="entry name" value="N-(1-d-carboxylethyl)-l-norvaline Dehydrogenase, domain 2"/>
    <property type="match status" value="1"/>
</dbReference>
<evidence type="ECO:0000313" key="7">
    <source>
        <dbReference type="Proteomes" id="UP000028582"/>
    </source>
</evidence>
<reference evidence="6 7" key="1">
    <citation type="submission" date="2013-11" db="EMBL/GenBank/DDBJ databases">
        <title>The Genome Sequence of Phytophthora parasitica P1976.</title>
        <authorList>
            <consortium name="The Broad Institute Genomics Platform"/>
            <person name="Russ C."/>
            <person name="Tyler B."/>
            <person name="Panabieres F."/>
            <person name="Shan W."/>
            <person name="Tripathy S."/>
            <person name="Grunwald N."/>
            <person name="Machado M."/>
            <person name="Johnson C.S."/>
            <person name="Walker B."/>
            <person name="Young S."/>
            <person name="Zeng Q."/>
            <person name="Gargeya S."/>
            <person name="Fitzgerald M."/>
            <person name="Haas B."/>
            <person name="Abouelleil A."/>
            <person name="Allen A.W."/>
            <person name="Alvarado L."/>
            <person name="Arachchi H.M."/>
            <person name="Berlin A.M."/>
            <person name="Chapman S.B."/>
            <person name="Gainer-Dewar J."/>
            <person name="Goldberg J."/>
            <person name="Griggs A."/>
            <person name="Gujja S."/>
            <person name="Hansen M."/>
            <person name="Howarth C."/>
            <person name="Imamovic A."/>
            <person name="Ireland A."/>
            <person name="Larimer J."/>
            <person name="McCowan C."/>
            <person name="Murphy C."/>
            <person name="Pearson M."/>
            <person name="Poon T.W."/>
            <person name="Priest M."/>
            <person name="Roberts A."/>
            <person name="Saif S."/>
            <person name="Shea T."/>
            <person name="Sisk P."/>
            <person name="Sykes S."/>
            <person name="Wortman J."/>
            <person name="Nusbaum C."/>
            <person name="Birren B."/>
        </authorList>
    </citation>
    <scope>NUCLEOTIDE SEQUENCE [LARGE SCALE GENOMIC DNA]</scope>
    <source>
        <strain evidence="6 7">P1976</strain>
    </source>
</reference>
<dbReference type="InterPro" id="IPR013332">
    <property type="entry name" value="KPR_N"/>
</dbReference>
<feature type="domain" description="Ketopantoate reductase C-terminal" evidence="5">
    <location>
        <begin position="270"/>
        <end position="395"/>
    </location>
</feature>
<protein>
    <recommendedName>
        <fullName evidence="8">2-dehydropantoate 2-reductase</fullName>
    </recommendedName>
</protein>
<sequence>MLRICSRNPSAYRSVGRSIYSVSCLQNVMEEVGTNRSNELRVGVLGLGAIGTIFFTRLGRLAASVKAKRELPTLTVDAFVKAERFENWTRNEKLQLCLQVSNEETLAFRLDDLNEKVATVLDAPNVRVRTLDSVVADDCDGKLDVLLVAVKAYDNVKVIHELREKSKHLMKDGALCVLLQNGLGEVPRDGENALDRVEDRWEFANGVTFVGGRVVEFGSVVTSGLDVGMTYLAPFGGSEEEKQRSTKIEMLTEIFLAAGLRCEILEPSKMQAMLWRKLIVNAAINPLACLLNAPNKSVASSEGSRHCVNMVVQEALAVAKSEQIPLSCSQKELVDDILEVARNTGTNVCSMLADLRRGSKTEIDAITGRIVAGGKRQGIPTPTNEMLLSLIKALEEEGTRRIE</sequence>
<dbReference type="InterPro" id="IPR013752">
    <property type="entry name" value="KPA_reductase"/>
</dbReference>
<dbReference type="AlphaFoldDB" id="A0A080Z0B4"/>
<evidence type="ECO:0000256" key="3">
    <source>
        <dbReference type="ARBA" id="ARBA00023002"/>
    </source>
</evidence>
<evidence type="ECO:0000256" key="1">
    <source>
        <dbReference type="ARBA" id="ARBA00007870"/>
    </source>
</evidence>
<organism evidence="6 7">
    <name type="scientific">Phytophthora nicotianae P1976</name>
    <dbReference type="NCBI Taxonomy" id="1317066"/>
    <lineage>
        <taxon>Eukaryota</taxon>
        <taxon>Sar</taxon>
        <taxon>Stramenopiles</taxon>
        <taxon>Oomycota</taxon>
        <taxon>Peronosporomycetes</taxon>
        <taxon>Peronosporales</taxon>
        <taxon>Peronosporaceae</taxon>
        <taxon>Phytophthora</taxon>
    </lineage>
</organism>
<keyword evidence="2" id="KW-0521">NADP</keyword>
<dbReference type="FunFam" id="1.10.1040.10:FF:000017">
    <property type="entry name" value="2-dehydropantoate 2-reductase"/>
    <property type="match status" value="1"/>
</dbReference>
<dbReference type="EMBL" id="ANJA01004008">
    <property type="protein sequence ID" value="ETO60075.1"/>
    <property type="molecule type" value="Genomic_DNA"/>
</dbReference>
<name>A0A080Z0B4_PHYNI</name>
<accession>A0A080Z0B4</accession>
<keyword evidence="3" id="KW-0560">Oxidoreductase</keyword>
<dbReference type="GO" id="GO:0005737">
    <property type="term" value="C:cytoplasm"/>
    <property type="evidence" value="ECO:0007669"/>
    <property type="project" value="TreeGrafter"/>
</dbReference>
<dbReference type="OrthoDB" id="73846at2759"/>
<evidence type="ECO:0000313" key="6">
    <source>
        <dbReference type="EMBL" id="ETO60075.1"/>
    </source>
</evidence>
<dbReference type="InterPro" id="IPR008927">
    <property type="entry name" value="6-PGluconate_DH-like_C_sf"/>
</dbReference>
<dbReference type="InterPro" id="IPR013328">
    <property type="entry name" value="6PGD_dom2"/>
</dbReference>
<dbReference type="EMBL" id="ANJA01004008">
    <property type="protein sequence ID" value="ETO60074.1"/>
    <property type="molecule type" value="Genomic_DNA"/>
</dbReference>
<dbReference type="InterPro" id="IPR050838">
    <property type="entry name" value="Ketopantoate_reductase"/>
</dbReference>
<dbReference type="SUPFAM" id="SSF48179">
    <property type="entry name" value="6-phosphogluconate dehydrogenase C-terminal domain-like"/>
    <property type="match status" value="1"/>
</dbReference>
<comment type="caution">
    <text evidence="6">The sequence shown here is derived from an EMBL/GenBank/DDBJ whole genome shotgun (WGS) entry which is preliminary data.</text>
</comment>
<evidence type="ECO:0000256" key="2">
    <source>
        <dbReference type="ARBA" id="ARBA00022857"/>
    </source>
</evidence>
<comment type="similarity">
    <text evidence="1">Belongs to the ketopantoate reductase family.</text>
</comment>
<dbReference type="Gene3D" id="3.40.50.720">
    <property type="entry name" value="NAD(P)-binding Rossmann-like Domain"/>
    <property type="match status" value="1"/>
</dbReference>
<evidence type="ECO:0000259" key="4">
    <source>
        <dbReference type="Pfam" id="PF02558"/>
    </source>
</evidence>
<evidence type="ECO:0008006" key="8">
    <source>
        <dbReference type="Google" id="ProtNLM"/>
    </source>
</evidence>
<dbReference type="GO" id="GO:0008677">
    <property type="term" value="F:2-dehydropantoate 2-reductase activity"/>
    <property type="evidence" value="ECO:0007669"/>
    <property type="project" value="TreeGrafter"/>
</dbReference>
<dbReference type="PANTHER" id="PTHR43765">
    <property type="entry name" value="2-DEHYDROPANTOATE 2-REDUCTASE-RELATED"/>
    <property type="match status" value="1"/>
</dbReference>
<dbReference type="PANTHER" id="PTHR43765:SF2">
    <property type="entry name" value="2-DEHYDROPANTOATE 2-REDUCTASE"/>
    <property type="match status" value="1"/>
</dbReference>
<feature type="domain" description="Ketopantoate reductase N-terminal" evidence="4">
    <location>
        <begin position="42"/>
        <end position="227"/>
    </location>
</feature>